<dbReference type="GeneID" id="100209007"/>
<dbReference type="RefSeq" id="XP_065659333.1">
    <property type="nucleotide sequence ID" value="XM_065803261.1"/>
</dbReference>
<organism evidence="2 3">
    <name type="scientific">Hydra vulgaris</name>
    <name type="common">Hydra</name>
    <name type="synonym">Hydra attenuata</name>
    <dbReference type="NCBI Taxonomy" id="6087"/>
    <lineage>
        <taxon>Eukaryota</taxon>
        <taxon>Metazoa</taxon>
        <taxon>Cnidaria</taxon>
        <taxon>Hydrozoa</taxon>
        <taxon>Hydroidolina</taxon>
        <taxon>Anthoathecata</taxon>
        <taxon>Aplanulata</taxon>
        <taxon>Hydridae</taxon>
        <taxon>Hydra</taxon>
    </lineage>
</organism>
<comment type="similarity">
    <text evidence="1">Belongs to the GID4/VID24 family.</text>
</comment>
<protein>
    <submittedName>
        <fullName evidence="3">Glucose-induced degradation protein 4 homolog isoform X2</fullName>
    </submittedName>
</protein>
<keyword evidence="2" id="KW-1185">Reference proteome</keyword>
<proteinExistence type="inferred from homology"/>
<dbReference type="InterPro" id="IPR018618">
    <property type="entry name" value="GID4/10-like"/>
</dbReference>
<dbReference type="Proteomes" id="UP001652625">
    <property type="component" value="Chromosome 08"/>
</dbReference>
<name>A0ABM4CCC6_HYDVU</name>
<dbReference type="PANTHER" id="PTHR14534">
    <property type="entry name" value="VACUOLAR IMPORT AND DEGRADATION PROTEIN 24"/>
    <property type="match status" value="1"/>
</dbReference>
<sequence>MPAKLLVPEVPKYSKQVGIPNTLLYSGSRFKGNQKSKGNCYDVEVVLQHVDQESSFLCGYLKIKGLTDEYPTLVTYFDGEIISQKYPFLTRKWDADEDVDKKHWGKFGPFIQFAKKFNTDNFDYEYLKTIDIVFMRWKERFLLPDHKITDIDGASFAGFYYICFQKSTATIEGFYYHRNSEMFQSLTLVHVTDNAPSTFEFR</sequence>
<gene>
    <name evidence="3" type="primary">LOC100209007</name>
</gene>
<evidence type="ECO:0000256" key="1">
    <source>
        <dbReference type="ARBA" id="ARBA00061469"/>
    </source>
</evidence>
<evidence type="ECO:0000313" key="2">
    <source>
        <dbReference type="Proteomes" id="UP001652625"/>
    </source>
</evidence>
<dbReference type="PANTHER" id="PTHR14534:SF3">
    <property type="entry name" value="GID COMPLEX SUBUNIT 4 HOMOLOG"/>
    <property type="match status" value="1"/>
</dbReference>
<evidence type="ECO:0000313" key="3">
    <source>
        <dbReference type="RefSeq" id="XP_065659333.1"/>
    </source>
</evidence>
<accession>A0ABM4CCC6</accession>
<dbReference type="Pfam" id="PF09783">
    <property type="entry name" value="Vac_ImportDeg"/>
    <property type="match status" value="1"/>
</dbReference>
<reference evidence="3" key="1">
    <citation type="submission" date="2025-08" db="UniProtKB">
        <authorList>
            <consortium name="RefSeq"/>
        </authorList>
    </citation>
    <scope>IDENTIFICATION</scope>
</reference>